<evidence type="ECO:0000256" key="1">
    <source>
        <dbReference type="SAM" id="MobiDB-lite"/>
    </source>
</evidence>
<feature type="region of interest" description="Disordered" evidence="1">
    <location>
        <begin position="69"/>
        <end position="95"/>
    </location>
</feature>
<dbReference type="EMBL" id="BSYO01000020">
    <property type="protein sequence ID" value="GMH19221.1"/>
    <property type="molecule type" value="Genomic_DNA"/>
</dbReference>
<evidence type="ECO:0000313" key="3">
    <source>
        <dbReference type="Proteomes" id="UP001279734"/>
    </source>
</evidence>
<reference evidence="2" key="1">
    <citation type="submission" date="2023-05" db="EMBL/GenBank/DDBJ databases">
        <title>Nepenthes gracilis genome sequencing.</title>
        <authorList>
            <person name="Fukushima K."/>
        </authorList>
    </citation>
    <scope>NUCLEOTIDE SEQUENCE</scope>
    <source>
        <strain evidence="2">SING2019-196</strain>
    </source>
</reference>
<accession>A0AAD3T078</accession>
<protein>
    <submittedName>
        <fullName evidence="2">Uncharacterized protein</fullName>
    </submittedName>
</protein>
<organism evidence="2 3">
    <name type="scientific">Nepenthes gracilis</name>
    <name type="common">Slender pitcher plant</name>
    <dbReference type="NCBI Taxonomy" id="150966"/>
    <lineage>
        <taxon>Eukaryota</taxon>
        <taxon>Viridiplantae</taxon>
        <taxon>Streptophyta</taxon>
        <taxon>Embryophyta</taxon>
        <taxon>Tracheophyta</taxon>
        <taxon>Spermatophyta</taxon>
        <taxon>Magnoliopsida</taxon>
        <taxon>eudicotyledons</taxon>
        <taxon>Gunneridae</taxon>
        <taxon>Pentapetalae</taxon>
        <taxon>Caryophyllales</taxon>
        <taxon>Nepenthaceae</taxon>
        <taxon>Nepenthes</taxon>
    </lineage>
</organism>
<gene>
    <name evidence="2" type="ORF">Nepgr_021062</name>
</gene>
<proteinExistence type="predicted"/>
<dbReference type="AlphaFoldDB" id="A0AAD3T078"/>
<name>A0AAD3T078_NEPGR</name>
<keyword evidence="3" id="KW-1185">Reference proteome</keyword>
<evidence type="ECO:0000313" key="2">
    <source>
        <dbReference type="EMBL" id="GMH19221.1"/>
    </source>
</evidence>
<feature type="compositionally biased region" description="Pro residues" evidence="1">
    <location>
        <begin position="84"/>
        <end position="95"/>
    </location>
</feature>
<comment type="caution">
    <text evidence="2">The sequence shown here is derived from an EMBL/GenBank/DDBJ whole genome shotgun (WGS) entry which is preliminary data.</text>
</comment>
<feature type="region of interest" description="Disordered" evidence="1">
    <location>
        <begin position="1"/>
        <end position="35"/>
    </location>
</feature>
<dbReference type="Proteomes" id="UP001279734">
    <property type="component" value="Unassembled WGS sequence"/>
</dbReference>
<sequence>MDRDGIHGSPSSDKAASYQVRGNPLNPLGIDAQRTNPSNLANVGRINLAYQQDDAMLAPHYGERLTCMPTLDNPDPNQILRDPTPSPISPPHPPP</sequence>